<protein>
    <submittedName>
        <fullName evidence="1">Methionyl-tRNA formyltransferase family protein</fullName>
    </submittedName>
</protein>
<dbReference type="InterPro" id="IPR036477">
    <property type="entry name" value="Formyl_transf_N_sf"/>
</dbReference>
<reference evidence="1 2" key="1">
    <citation type="journal article" date="2016" name="DNA Res.">
        <title>Genome sequence of Aspergillus luchuensis NBRC 4314.</title>
        <authorList>
            <person name="Yamada O."/>
            <person name="Machida M."/>
            <person name="Hosoyama A."/>
            <person name="Goto M."/>
            <person name="Takahashi T."/>
            <person name="Futagami T."/>
            <person name="Yamagata Y."/>
            <person name="Takeuchi M."/>
            <person name="Kobayashi T."/>
            <person name="Koike H."/>
            <person name="Abe K."/>
            <person name="Asai K."/>
            <person name="Arita M."/>
            <person name="Fujita N."/>
            <person name="Fukuda K."/>
            <person name="Higa K."/>
            <person name="Horikawa H."/>
            <person name="Ishikawa T."/>
            <person name="Jinno K."/>
            <person name="Kato Y."/>
            <person name="Kirimura K."/>
            <person name="Mizutani O."/>
            <person name="Nakasone K."/>
            <person name="Sano M."/>
            <person name="Shiraishi Y."/>
            <person name="Tsukahara M."/>
            <person name="Gomi K."/>
        </authorList>
    </citation>
    <scope>NUCLEOTIDE SEQUENCE [LARGE SCALE GENOMIC DNA]</scope>
    <source>
        <strain evidence="1 2">RIB 2604</strain>
    </source>
</reference>
<dbReference type="GO" id="GO:0005739">
    <property type="term" value="C:mitochondrion"/>
    <property type="evidence" value="ECO:0007669"/>
    <property type="project" value="TreeGrafter"/>
</dbReference>
<dbReference type="Gene3D" id="3.40.50.12230">
    <property type="match status" value="1"/>
</dbReference>
<keyword evidence="1" id="KW-0808">Transferase</keyword>
<evidence type="ECO:0000313" key="1">
    <source>
        <dbReference type="EMBL" id="GAT21689.1"/>
    </source>
</evidence>
<dbReference type="VEuPathDB" id="FungiDB:ASPFODRAFT_49571"/>
<dbReference type="SUPFAM" id="SSF53328">
    <property type="entry name" value="Formyltransferase"/>
    <property type="match status" value="1"/>
</dbReference>
<comment type="caution">
    <text evidence="1">The sequence shown here is derived from an EMBL/GenBank/DDBJ whole genome shotgun (WGS) entry which is preliminary data.</text>
</comment>
<evidence type="ECO:0000313" key="2">
    <source>
        <dbReference type="Proteomes" id="UP000075230"/>
    </source>
</evidence>
<dbReference type="PANTHER" id="PTHR11138:SF5">
    <property type="entry name" value="METHIONYL-TRNA FORMYLTRANSFERASE, MITOCHONDRIAL"/>
    <property type="match status" value="1"/>
</dbReference>
<gene>
    <name evidence="1" type="ORF">RIB2604_01005810</name>
</gene>
<proteinExistence type="predicted"/>
<reference evidence="2" key="2">
    <citation type="submission" date="2016-02" db="EMBL/GenBank/DDBJ databases">
        <title>Genome sequencing of Aspergillus luchuensis NBRC 4314.</title>
        <authorList>
            <person name="Yamada O."/>
        </authorList>
    </citation>
    <scope>NUCLEOTIDE SEQUENCE [LARGE SCALE GENOMIC DNA]</scope>
    <source>
        <strain evidence="2">RIB 2604</strain>
    </source>
</reference>
<dbReference type="Proteomes" id="UP000075230">
    <property type="component" value="Unassembled WGS sequence"/>
</dbReference>
<dbReference type="GO" id="GO:0004479">
    <property type="term" value="F:methionyl-tRNA formyltransferase activity"/>
    <property type="evidence" value="ECO:0007669"/>
    <property type="project" value="TreeGrafter"/>
</dbReference>
<dbReference type="AlphaFoldDB" id="A0A146F7E5"/>
<sequence>MFLLRGPGALCTYRRAGLFPSLSHRCLATKAYDPLRILFCGSDDFSIASLKALHEEHVKRPDRIASIDVVCRPGKKVGRGLKQIREGTYLGKLDKLFAQLIPPTLPGGPINLIIAVSFGLFVPPRLLNGAKYGAGKTKTGVTLQTLDLKHFDHGTILAQTPAPGFDIPNPDACTVPDLLNLVCPKGADILVKGIREGLFVPPVEDAGWRASEGDGPLVHAAKIKPEDRHIDWQNWSSLDISRRNRVLGPLWSKALVANNTSSEKPSFQHRRVIFTNLEEVTPLKGCNKFSVVPGLPFVDGTHPIDSTKGKGIYVFTRDGKLIKVHQMKVEGEPNADALRAALKARMVGDRTFYSVPNATSQSLLRKAPHYLYLKEKPESENVFKLRLFTTSLIGGNRAWIGQEPYHFLKGCLCRPPLNCLGREALALWFVHISSAATKLHYNCDGATYPFSQKKARKNRIHADLATLMIAYGKLLPVGVTAYLAGQHLRILPCDLRRGPTAMDEVSRNTPPSGFALNVGSAALKR</sequence>
<dbReference type="EMBL" id="BCWF01000010">
    <property type="protein sequence ID" value="GAT21689.1"/>
    <property type="molecule type" value="Genomic_DNA"/>
</dbReference>
<name>A0A146F7E5_ASPKA</name>
<accession>A0A146F7E5</accession>
<organism evidence="1 2">
    <name type="scientific">Aspergillus kawachii</name>
    <name type="common">White koji mold</name>
    <name type="synonym">Aspergillus awamori var. kawachi</name>
    <dbReference type="NCBI Taxonomy" id="1069201"/>
    <lineage>
        <taxon>Eukaryota</taxon>
        <taxon>Fungi</taxon>
        <taxon>Dikarya</taxon>
        <taxon>Ascomycota</taxon>
        <taxon>Pezizomycotina</taxon>
        <taxon>Eurotiomycetes</taxon>
        <taxon>Eurotiomycetidae</taxon>
        <taxon>Eurotiales</taxon>
        <taxon>Aspergillaceae</taxon>
        <taxon>Aspergillus</taxon>
        <taxon>Aspergillus subgen. Circumdati</taxon>
    </lineage>
</organism>
<dbReference type="Gene3D" id="3.40.50.170">
    <property type="entry name" value="Formyl transferase, N-terminal domain"/>
    <property type="match status" value="1"/>
</dbReference>
<dbReference type="PANTHER" id="PTHR11138">
    <property type="entry name" value="METHIONYL-TRNA FORMYLTRANSFERASE"/>
    <property type="match status" value="1"/>
</dbReference>